<proteinExistence type="predicted"/>
<evidence type="ECO:0000259" key="6">
    <source>
        <dbReference type="PROSITE" id="PS51762"/>
    </source>
</evidence>
<feature type="compositionally biased region" description="Low complexity" evidence="4">
    <location>
        <begin position="382"/>
        <end position="420"/>
    </location>
</feature>
<dbReference type="GO" id="GO:0009277">
    <property type="term" value="C:fungal-type cell wall"/>
    <property type="evidence" value="ECO:0007669"/>
    <property type="project" value="TreeGrafter"/>
</dbReference>
<dbReference type="PANTHER" id="PTHR10963">
    <property type="entry name" value="GLYCOSYL HYDROLASE-RELATED"/>
    <property type="match status" value="1"/>
</dbReference>
<dbReference type="InterPro" id="IPR050546">
    <property type="entry name" value="Glycosyl_Hydrlase_16"/>
</dbReference>
<keyword evidence="1 5" id="KW-0732">Signal</keyword>
<feature type="region of interest" description="Disordered" evidence="4">
    <location>
        <begin position="380"/>
        <end position="426"/>
    </location>
</feature>
<accession>A0A1U7LSN0</accession>
<dbReference type="Pfam" id="PF00722">
    <property type="entry name" value="Glyco_hydro_16"/>
    <property type="match status" value="1"/>
</dbReference>
<dbReference type="Proteomes" id="UP000186594">
    <property type="component" value="Unassembled WGS sequence"/>
</dbReference>
<evidence type="ECO:0000313" key="8">
    <source>
        <dbReference type="Proteomes" id="UP000186594"/>
    </source>
</evidence>
<dbReference type="Gene3D" id="2.60.120.200">
    <property type="match status" value="1"/>
</dbReference>
<dbReference type="OMA" id="WNATANQ"/>
<keyword evidence="8" id="KW-1185">Reference proteome</keyword>
<keyword evidence="3 7" id="KW-0326">Glycosidase</keyword>
<feature type="domain" description="GH16" evidence="6">
    <location>
        <begin position="86"/>
        <end position="295"/>
    </location>
</feature>
<evidence type="ECO:0000256" key="3">
    <source>
        <dbReference type="ARBA" id="ARBA00023295"/>
    </source>
</evidence>
<dbReference type="PANTHER" id="PTHR10963:SF22">
    <property type="entry name" value="GLYCOSIDASE CRH2-RELATED"/>
    <property type="match status" value="1"/>
</dbReference>
<evidence type="ECO:0000256" key="5">
    <source>
        <dbReference type="SAM" id="SignalP"/>
    </source>
</evidence>
<dbReference type="STRING" id="1198029.A0A1U7LSN0"/>
<evidence type="ECO:0000256" key="4">
    <source>
        <dbReference type="SAM" id="MobiDB-lite"/>
    </source>
</evidence>
<organism evidence="7 8">
    <name type="scientific">Neolecta irregularis (strain DAH-3)</name>
    <dbReference type="NCBI Taxonomy" id="1198029"/>
    <lineage>
        <taxon>Eukaryota</taxon>
        <taxon>Fungi</taxon>
        <taxon>Dikarya</taxon>
        <taxon>Ascomycota</taxon>
        <taxon>Taphrinomycotina</taxon>
        <taxon>Neolectales</taxon>
        <taxon>Neolectaceae</taxon>
        <taxon>Neolecta</taxon>
    </lineage>
</organism>
<dbReference type="SUPFAM" id="SSF49899">
    <property type="entry name" value="Concanavalin A-like lectins/glucanases"/>
    <property type="match status" value="1"/>
</dbReference>
<dbReference type="PROSITE" id="PS51762">
    <property type="entry name" value="GH16_2"/>
    <property type="match status" value="1"/>
</dbReference>
<dbReference type="GO" id="GO:0005975">
    <property type="term" value="P:carbohydrate metabolic process"/>
    <property type="evidence" value="ECO:0007669"/>
    <property type="project" value="InterPro"/>
</dbReference>
<comment type="caution">
    <text evidence="7">The sequence shown here is derived from an EMBL/GenBank/DDBJ whole genome shotgun (WGS) entry which is preliminary data.</text>
</comment>
<dbReference type="InterPro" id="IPR013320">
    <property type="entry name" value="ConA-like_dom_sf"/>
</dbReference>
<evidence type="ECO:0000256" key="2">
    <source>
        <dbReference type="ARBA" id="ARBA00022801"/>
    </source>
</evidence>
<name>A0A1U7LSN0_NEOID</name>
<dbReference type="InterPro" id="IPR000757">
    <property type="entry name" value="Beta-glucanase-like"/>
</dbReference>
<reference evidence="7 8" key="1">
    <citation type="submission" date="2016-04" db="EMBL/GenBank/DDBJ databases">
        <title>Evolutionary innovation and constraint leading to complex multicellularity in the Ascomycota.</title>
        <authorList>
            <person name="Cisse O."/>
            <person name="Nguyen A."/>
            <person name="Hewitt D.A."/>
            <person name="Jedd G."/>
            <person name="Stajich J.E."/>
        </authorList>
    </citation>
    <scope>NUCLEOTIDE SEQUENCE [LARGE SCALE GENOMIC DNA]</scope>
    <source>
        <strain evidence="7 8">DAH-3</strain>
    </source>
</reference>
<feature type="signal peptide" evidence="5">
    <location>
        <begin position="1"/>
        <end position="17"/>
    </location>
</feature>
<keyword evidence="2" id="KW-0378">Hydrolase</keyword>
<dbReference type="GO" id="GO:0004553">
    <property type="term" value="F:hydrolase activity, hydrolyzing O-glycosyl compounds"/>
    <property type="evidence" value="ECO:0007669"/>
    <property type="project" value="InterPro"/>
</dbReference>
<dbReference type="EMBL" id="LXFE01000339">
    <property type="protein sequence ID" value="OLL25654.1"/>
    <property type="molecule type" value="Genomic_DNA"/>
</dbReference>
<feature type="chain" id="PRO_5010563117" evidence="5">
    <location>
        <begin position="18"/>
        <end position="455"/>
    </location>
</feature>
<sequence>MAPTLWLLLATATLLTAAPPSCGAGAGQCPSDTPCCSQYGQCGVGAFCLQGCDPLASFSLQSCVPMPVCKSGSFALASLDRVASISDFLGDPTKADFVAQGTPLSYQNGTLLTMPKNSVGTVLSWTRYMWYGKVSAAMRSSRGQGVVTSFMYRLSLSLLTSSTMSDVHDEVDWEFVGNDLQQAQSNFYWQAVLNCTSLSVSHLTPDTNSGNHSISDSFATTHTYTIDWSPEVLKWDIDGQTVRTLNKVDTYNATTGNFQYPQTPSRIQFSLWPGGLASNAPGTIKWAGGEIDWNSQDIQKYSYDFAFLESVNIECYGPPPGATVQGQTSYVWLDNKGLNTSIAIKDDKTIISSLAATGTNLTAGGTAANSNIQTQTVQNVPGQGSVAGSSAQGSQGGTSSFSGSSSGSGSASGSSSASGSTEAQNGFNQGKSLATRTVLHPGVLFFIASITFILN</sequence>
<dbReference type="AlphaFoldDB" id="A0A1U7LSN0"/>
<dbReference type="GO" id="GO:0016757">
    <property type="term" value="F:glycosyltransferase activity"/>
    <property type="evidence" value="ECO:0007669"/>
    <property type="project" value="TreeGrafter"/>
</dbReference>
<evidence type="ECO:0000256" key="1">
    <source>
        <dbReference type="ARBA" id="ARBA00022729"/>
    </source>
</evidence>
<dbReference type="GO" id="GO:0031505">
    <property type="term" value="P:fungal-type cell wall organization"/>
    <property type="evidence" value="ECO:0007669"/>
    <property type="project" value="TreeGrafter"/>
</dbReference>
<gene>
    <name evidence="7" type="ORF">NEOLI_003644</name>
</gene>
<evidence type="ECO:0000313" key="7">
    <source>
        <dbReference type="EMBL" id="OLL25654.1"/>
    </source>
</evidence>
<dbReference type="OrthoDB" id="4781at2759"/>
<protein>
    <submittedName>
        <fullName evidence="7">Putative glycosidase</fullName>
    </submittedName>
</protein>